<evidence type="ECO:0000313" key="1">
    <source>
        <dbReference type="EMBL" id="KAK4497318.1"/>
    </source>
</evidence>
<evidence type="ECO:0000313" key="2">
    <source>
        <dbReference type="Proteomes" id="UP001305779"/>
    </source>
</evidence>
<sequence length="166" mass="18623">MAALEAAEQGDSTANTKKPIRLPHLPAELWLLIGKMAIDSLDTVTYADIYDWASDNGGCKTESPGLALANRAFSVELLPYYYETKFEVESYVTQSSQEKLGKWLVKIGAKNRGHLRGLAVREALRWKGTADWLANRMEIDDDIQIKVTLASEGKVRNRIFHVELLD</sequence>
<dbReference type="EMBL" id="JAXOVC010000009">
    <property type="protein sequence ID" value="KAK4497318.1"/>
    <property type="molecule type" value="Genomic_DNA"/>
</dbReference>
<comment type="caution">
    <text evidence="1">The sequence shown here is derived from an EMBL/GenBank/DDBJ whole genome shotgun (WGS) entry which is preliminary data.</text>
</comment>
<name>A0ABR0E7S7_ZASCE</name>
<dbReference type="Proteomes" id="UP001305779">
    <property type="component" value="Unassembled WGS sequence"/>
</dbReference>
<gene>
    <name evidence="1" type="ORF">PRZ48_011768</name>
</gene>
<protein>
    <submittedName>
        <fullName evidence="1">Uncharacterized protein</fullName>
    </submittedName>
</protein>
<proteinExistence type="predicted"/>
<organism evidence="1 2">
    <name type="scientific">Zasmidium cellare</name>
    <name type="common">Wine cellar mold</name>
    <name type="synonym">Racodium cellare</name>
    <dbReference type="NCBI Taxonomy" id="395010"/>
    <lineage>
        <taxon>Eukaryota</taxon>
        <taxon>Fungi</taxon>
        <taxon>Dikarya</taxon>
        <taxon>Ascomycota</taxon>
        <taxon>Pezizomycotina</taxon>
        <taxon>Dothideomycetes</taxon>
        <taxon>Dothideomycetidae</taxon>
        <taxon>Mycosphaerellales</taxon>
        <taxon>Mycosphaerellaceae</taxon>
        <taxon>Zasmidium</taxon>
    </lineage>
</organism>
<accession>A0ABR0E7S7</accession>
<keyword evidence="2" id="KW-1185">Reference proteome</keyword>
<reference evidence="1 2" key="1">
    <citation type="journal article" date="2023" name="G3 (Bethesda)">
        <title>A chromosome-level genome assembly of Zasmidium syzygii isolated from banana leaves.</title>
        <authorList>
            <person name="van Westerhoven A.C."/>
            <person name="Mehrabi R."/>
            <person name="Talebi R."/>
            <person name="Steentjes M.B.F."/>
            <person name="Corcolon B."/>
            <person name="Chong P.A."/>
            <person name="Kema G.H.J."/>
            <person name="Seidl M.F."/>
        </authorList>
    </citation>
    <scope>NUCLEOTIDE SEQUENCE [LARGE SCALE GENOMIC DNA]</scope>
    <source>
        <strain evidence="1 2">P124</strain>
    </source>
</reference>